<gene>
    <name evidence="2" type="primary">EML1_1</name>
    <name evidence="2" type="ORF">PHYBOEH_000528</name>
</gene>
<sequence length="119" mass="13102">MKTTPRDASLSTAASGDDEMPILFMDGLPPNFQQSAQLAAIASFMADSEDEAAESAGNRPRDDPLSRRKSGRVKRRREPYARKPVAVTKEGNANKEKKTATTTNDTKELQLFLSMFHVS</sequence>
<evidence type="ECO:0000313" key="3">
    <source>
        <dbReference type="Proteomes" id="UP000693981"/>
    </source>
</evidence>
<dbReference type="EMBL" id="JAGDFL010000109">
    <property type="protein sequence ID" value="KAG7397525.1"/>
    <property type="molecule type" value="Genomic_DNA"/>
</dbReference>
<comment type="caution">
    <text evidence="2">The sequence shown here is derived from an EMBL/GenBank/DDBJ whole genome shotgun (WGS) entry which is preliminary data.</text>
</comment>
<accession>A0A8T1WVB6</accession>
<dbReference type="Proteomes" id="UP000693981">
    <property type="component" value="Unassembled WGS sequence"/>
</dbReference>
<feature type="region of interest" description="Disordered" evidence="1">
    <location>
        <begin position="47"/>
        <end position="105"/>
    </location>
</feature>
<reference evidence="2" key="1">
    <citation type="submission" date="2021-02" db="EMBL/GenBank/DDBJ databases">
        <authorList>
            <person name="Palmer J.M."/>
        </authorList>
    </citation>
    <scope>NUCLEOTIDE SEQUENCE</scope>
    <source>
        <strain evidence="2">SCRP23</strain>
    </source>
</reference>
<keyword evidence="3" id="KW-1185">Reference proteome</keyword>
<proteinExistence type="predicted"/>
<name>A0A8T1WVB6_9STRA</name>
<protein>
    <submittedName>
        <fullName evidence="2">Echinoderm microtubule-associated protein-like 1</fullName>
    </submittedName>
</protein>
<dbReference type="OrthoDB" id="60429at2759"/>
<dbReference type="AlphaFoldDB" id="A0A8T1WVB6"/>
<feature type="region of interest" description="Disordered" evidence="1">
    <location>
        <begin position="1"/>
        <end position="24"/>
    </location>
</feature>
<organism evidence="2 3">
    <name type="scientific">Phytophthora boehmeriae</name>
    <dbReference type="NCBI Taxonomy" id="109152"/>
    <lineage>
        <taxon>Eukaryota</taxon>
        <taxon>Sar</taxon>
        <taxon>Stramenopiles</taxon>
        <taxon>Oomycota</taxon>
        <taxon>Peronosporomycetes</taxon>
        <taxon>Peronosporales</taxon>
        <taxon>Peronosporaceae</taxon>
        <taxon>Phytophthora</taxon>
    </lineage>
</organism>
<evidence type="ECO:0000313" key="2">
    <source>
        <dbReference type="EMBL" id="KAG7397525.1"/>
    </source>
</evidence>
<feature type="compositionally biased region" description="Basic residues" evidence="1">
    <location>
        <begin position="67"/>
        <end position="77"/>
    </location>
</feature>
<evidence type="ECO:0000256" key="1">
    <source>
        <dbReference type="SAM" id="MobiDB-lite"/>
    </source>
</evidence>